<evidence type="ECO:0000313" key="2">
    <source>
        <dbReference type="Proteomes" id="UP000005536"/>
    </source>
</evidence>
<dbReference type="Proteomes" id="UP000005536">
    <property type="component" value="Unassembled WGS sequence"/>
</dbReference>
<reference evidence="1 2" key="1">
    <citation type="submission" date="2010-02" db="EMBL/GenBank/DDBJ databases">
        <authorList>
            <person name="Weinstock G."/>
            <person name="Sodergren E."/>
            <person name="Clifton S."/>
            <person name="Fulton L."/>
            <person name="Fulton B."/>
            <person name="Courtney L."/>
            <person name="Fronick C."/>
            <person name="Harrison M."/>
            <person name="Strong C."/>
            <person name="Farmer C."/>
            <person name="Delahaunty K."/>
            <person name="Markovic C."/>
            <person name="Hall O."/>
            <person name="Minx P."/>
            <person name="Tomlinson C."/>
            <person name="Mitreva M."/>
            <person name="Nelson J."/>
            <person name="Hou S."/>
            <person name="Wollam A."/>
            <person name="Pepin K.H."/>
            <person name="Johnson M."/>
            <person name="Bhonagiri V."/>
            <person name="Zhang X."/>
            <person name="Suruliraj S."/>
            <person name="Warren W."/>
            <person name="Chinwalla A."/>
            <person name="Mardis E.R."/>
            <person name="Wilson R.K."/>
        </authorList>
    </citation>
    <scope>NUCLEOTIDE SEQUENCE [LARGE SCALE GENOMIC DNA]</scope>
    <source>
        <strain evidence="1 2">ATCC 29315</strain>
    </source>
</reference>
<accession>D4DN84</accession>
<organism evidence="1 2">
    <name type="scientific">Neisseria elongata subsp. glycolytica ATCC 29315</name>
    <dbReference type="NCBI Taxonomy" id="546263"/>
    <lineage>
        <taxon>Bacteria</taxon>
        <taxon>Pseudomonadati</taxon>
        <taxon>Pseudomonadota</taxon>
        <taxon>Betaproteobacteria</taxon>
        <taxon>Neisseriales</taxon>
        <taxon>Neisseriaceae</taxon>
        <taxon>Neisseria</taxon>
    </lineage>
</organism>
<evidence type="ECO:0000313" key="1">
    <source>
        <dbReference type="EMBL" id="EFE50802.1"/>
    </source>
</evidence>
<proteinExistence type="predicted"/>
<protein>
    <submittedName>
        <fullName evidence="1">Uncharacterized protein</fullName>
    </submittedName>
</protein>
<comment type="caution">
    <text evidence="1">The sequence shown here is derived from an EMBL/GenBank/DDBJ whole genome shotgun (WGS) entry which is preliminary data.</text>
</comment>
<name>D4DN84_NEIEG</name>
<dbReference type="STRING" id="546263.NELON_06895"/>
<dbReference type="AlphaFoldDB" id="D4DN84"/>
<dbReference type="EMBL" id="ADBF01000012">
    <property type="protein sequence ID" value="EFE50802.1"/>
    <property type="molecule type" value="Genomic_DNA"/>
</dbReference>
<sequence length="130" mass="15290">MIFRRPRYMHLDNDLKREIYLILADFLNAYRTEDIQTLNGKYDISGQFLEEIYEMLDFVEDKSNLRLFSMEEMDKEEGGGAKLQVFASNHTDSMVGIEACLYDGQEWIGLIKGIYEPDGFPKFTFHYFST</sequence>
<gene>
    <name evidence="1" type="ORF">NEIELOOT_00509</name>
</gene>